<evidence type="ECO:0000313" key="3">
    <source>
        <dbReference type="Proteomes" id="UP001175211"/>
    </source>
</evidence>
<evidence type="ECO:0000313" key="2">
    <source>
        <dbReference type="EMBL" id="KAK0460054.1"/>
    </source>
</evidence>
<feature type="compositionally biased region" description="Polar residues" evidence="1">
    <location>
        <begin position="390"/>
        <end position="400"/>
    </location>
</feature>
<feature type="compositionally biased region" description="Polar residues" evidence="1">
    <location>
        <begin position="245"/>
        <end position="259"/>
    </location>
</feature>
<protein>
    <submittedName>
        <fullName evidence="2">Uncharacterized protein</fullName>
    </submittedName>
</protein>
<feature type="region of interest" description="Disordered" evidence="1">
    <location>
        <begin position="176"/>
        <end position="492"/>
    </location>
</feature>
<gene>
    <name evidence="2" type="ORF">EV420DRAFT_1534808</name>
</gene>
<evidence type="ECO:0000256" key="1">
    <source>
        <dbReference type="SAM" id="MobiDB-lite"/>
    </source>
</evidence>
<keyword evidence="3" id="KW-1185">Reference proteome</keyword>
<dbReference type="RefSeq" id="XP_060332180.1">
    <property type="nucleotide sequence ID" value="XM_060472811.1"/>
</dbReference>
<reference evidence="2" key="1">
    <citation type="submission" date="2023-06" db="EMBL/GenBank/DDBJ databases">
        <authorList>
            <consortium name="Lawrence Berkeley National Laboratory"/>
            <person name="Ahrendt S."/>
            <person name="Sahu N."/>
            <person name="Indic B."/>
            <person name="Wong-Bajracharya J."/>
            <person name="Merenyi Z."/>
            <person name="Ke H.-M."/>
            <person name="Monk M."/>
            <person name="Kocsube S."/>
            <person name="Drula E."/>
            <person name="Lipzen A."/>
            <person name="Balint B."/>
            <person name="Henrissat B."/>
            <person name="Andreopoulos B."/>
            <person name="Martin F.M."/>
            <person name="Harder C.B."/>
            <person name="Rigling D."/>
            <person name="Ford K.L."/>
            <person name="Foster G.D."/>
            <person name="Pangilinan J."/>
            <person name="Papanicolaou A."/>
            <person name="Barry K."/>
            <person name="LaButti K."/>
            <person name="Viragh M."/>
            <person name="Koriabine M."/>
            <person name="Yan M."/>
            <person name="Riley R."/>
            <person name="Champramary S."/>
            <person name="Plett K.L."/>
            <person name="Tsai I.J."/>
            <person name="Slot J."/>
            <person name="Sipos G."/>
            <person name="Plett J."/>
            <person name="Nagy L.G."/>
            <person name="Grigoriev I.V."/>
        </authorList>
    </citation>
    <scope>NUCLEOTIDE SEQUENCE</scope>
    <source>
        <strain evidence="2">CCBAS 213</strain>
    </source>
</reference>
<organism evidence="2 3">
    <name type="scientific">Armillaria tabescens</name>
    <name type="common">Ringless honey mushroom</name>
    <name type="synonym">Agaricus tabescens</name>
    <dbReference type="NCBI Taxonomy" id="1929756"/>
    <lineage>
        <taxon>Eukaryota</taxon>
        <taxon>Fungi</taxon>
        <taxon>Dikarya</taxon>
        <taxon>Basidiomycota</taxon>
        <taxon>Agaricomycotina</taxon>
        <taxon>Agaricomycetes</taxon>
        <taxon>Agaricomycetidae</taxon>
        <taxon>Agaricales</taxon>
        <taxon>Marasmiineae</taxon>
        <taxon>Physalacriaceae</taxon>
        <taxon>Desarmillaria</taxon>
    </lineage>
</organism>
<feature type="compositionally biased region" description="Basic and acidic residues" evidence="1">
    <location>
        <begin position="437"/>
        <end position="446"/>
    </location>
</feature>
<name>A0AA39N773_ARMTA</name>
<sequence length="492" mass="54980">MLDRDEAQRLPVVIPQDDIEEAPNDFVWYEGPQGGGFTVPPQFKKYPNRPVNETPIGYLYFIVDKCSARTKNIHSAFFEAIDVYFEGLMEYAKVHYAEFIIPFGMKHRGKRLQQCRDKPWMEWTTTKPSLTQKYPIYFTAVRYFLADKRHYNVTRDIGELLSATEYEDDLDLKEVQEREGDDESENDSFIDDGDIEDEREEEESSDSADESEASNNTEESAHTSDIDGSQSYVSNDADPEPDIPQTPSRKISLNNTASLGSAYRLGKRYNSRSASPTPLSPTLRKHRRNSPDFEASLDSPVVRGASKAVNSVSKASPRKRRVSSVGSSDHPIGSDGADEDEPEARQRSRGRQKSPRKAARRARKGKHKALTSEMENFISANEESDGSEDYTGSVTENDNLSDLADGAQPRQLRSGRKYGPNMRTPSKEATSKVPSPRGRESKKFIDVEISSAVDSGSDEPSKLSTASAPKARSSPDAQRISWLSKSTGHVLI</sequence>
<accession>A0AA39N773</accession>
<proteinExistence type="predicted"/>
<feature type="compositionally biased region" description="Basic residues" evidence="1">
    <location>
        <begin position="347"/>
        <end position="369"/>
    </location>
</feature>
<comment type="caution">
    <text evidence="2">The sequence shown here is derived from an EMBL/GenBank/DDBJ whole genome shotgun (WGS) entry which is preliminary data.</text>
</comment>
<feature type="compositionally biased region" description="Polar residues" evidence="1">
    <location>
        <begin position="481"/>
        <end position="492"/>
    </location>
</feature>
<feature type="compositionally biased region" description="Low complexity" evidence="1">
    <location>
        <begin position="305"/>
        <end position="315"/>
    </location>
</feature>
<dbReference type="EMBL" id="JAUEPS010000013">
    <property type="protein sequence ID" value="KAK0460054.1"/>
    <property type="molecule type" value="Genomic_DNA"/>
</dbReference>
<dbReference type="Proteomes" id="UP001175211">
    <property type="component" value="Unassembled WGS sequence"/>
</dbReference>
<dbReference type="GeneID" id="85356359"/>
<dbReference type="AlphaFoldDB" id="A0AA39N773"/>
<feature type="compositionally biased region" description="Acidic residues" evidence="1">
    <location>
        <begin position="179"/>
        <end position="212"/>
    </location>
</feature>